<keyword evidence="4" id="KW-1185">Reference proteome</keyword>
<protein>
    <submittedName>
        <fullName evidence="3">Pirin-like C-terminal cupin domain-containing protein</fullName>
    </submittedName>
</protein>
<comment type="caution">
    <text evidence="3">The sequence shown here is derived from an EMBL/GenBank/DDBJ whole genome shotgun (WGS) entry which is preliminary data.</text>
</comment>
<feature type="region of interest" description="Disordered" evidence="1">
    <location>
        <begin position="42"/>
        <end position="61"/>
    </location>
</feature>
<dbReference type="SUPFAM" id="SSF51182">
    <property type="entry name" value="RmlC-like cupins"/>
    <property type="match status" value="1"/>
</dbReference>
<name>A0ABW2A1V9_9GAMM</name>
<reference evidence="4" key="1">
    <citation type="journal article" date="2019" name="Int. J. Syst. Evol. Microbiol.">
        <title>The Global Catalogue of Microorganisms (GCM) 10K type strain sequencing project: providing services to taxonomists for standard genome sequencing and annotation.</title>
        <authorList>
            <consortium name="The Broad Institute Genomics Platform"/>
            <consortium name="The Broad Institute Genome Sequencing Center for Infectious Disease"/>
            <person name="Wu L."/>
            <person name="Ma J."/>
        </authorList>
    </citation>
    <scope>NUCLEOTIDE SEQUENCE [LARGE SCALE GENOMIC DNA]</scope>
    <source>
        <strain evidence="4">NBRC 111756</strain>
    </source>
</reference>
<dbReference type="Gene3D" id="2.60.120.10">
    <property type="entry name" value="Jelly Rolls"/>
    <property type="match status" value="2"/>
</dbReference>
<proteinExistence type="predicted"/>
<gene>
    <name evidence="3" type="ORF">ACFQDL_16195</name>
</gene>
<dbReference type="RefSeq" id="WP_379913122.1">
    <property type="nucleotide sequence ID" value="NZ_JBHSWE010000001.1"/>
</dbReference>
<dbReference type="Proteomes" id="UP001596422">
    <property type="component" value="Unassembled WGS sequence"/>
</dbReference>
<evidence type="ECO:0000313" key="4">
    <source>
        <dbReference type="Proteomes" id="UP001596422"/>
    </source>
</evidence>
<evidence type="ECO:0000259" key="2">
    <source>
        <dbReference type="Pfam" id="PF05726"/>
    </source>
</evidence>
<accession>A0ABW2A1V9</accession>
<dbReference type="InterPro" id="IPR008778">
    <property type="entry name" value="Pirin_C_dom"/>
</dbReference>
<organism evidence="3 4">
    <name type="scientific">Marinobacterium aestuariivivens</name>
    <dbReference type="NCBI Taxonomy" id="1698799"/>
    <lineage>
        <taxon>Bacteria</taxon>
        <taxon>Pseudomonadati</taxon>
        <taxon>Pseudomonadota</taxon>
        <taxon>Gammaproteobacteria</taxon>
        <taxon>Oceanospirillales</taxon>
        <taxon>Oceanospirillaceae</taxon>
        <taxon>Marinobacterium</taxon>
    </lineage>
</organism>
<sequence>MLRAGLRAPCRIAGHPDRRGAHPGGHGDLWPSDVAGPLPFATVGGGAGQQPGRHEDADAGSGFRVRHHGAQGALKLEGQGLSPGSLCYLGGQRRALEVALSAGSCCILLGGIPVAEPVKIWWNFVAHREETIRSALDDWNNGRRFLPVSSYEGPALKAPEWPQNGRLK</sequence>
<evidence type="ECO:0000256" key="1">
    <source>
        <dbReference type="SAM" id="MobiDB-lite"/>
    </source>
</evidence>
<dbReference type="InterPro" id="IPR011051">
    <property type="entry name" value="RmlC_Cupin_sf"/>
</dbReference>
<feature type="domain" description="Pirin C-terminal" evidence="2">
    <location>
        <begin position="62"/>
        <end position="143"/>
    </location>
</feature>
<dbReference type="EMBL" id="JBHSWE010000001">
    <property type="protein sequence ID" value="MFC6671437.1"/>
    <property type="molecule type" value="Genomic_DNA"/>
</dbReference>
<evidence type="ECO:0000313" key="3">
    <source>
        <dbReference type="EMBL" id="MFC6671437.1"/>
    </source>
</evidence>
<dbReference type="InterPro" id="IPR014710">
    <property type="entry name" value="RmlC-like_jellyroll"/>
</dbReference>
<dbReference type="Pfam" id="PF05726">
    <property type="entry name" value="Pirin_C"/>
    <property type="match status" value="1"/>
</dbReference>